<protein>
    <recommendedName>
        <fullName evidence="9">Aromatic acid exporter family member 1</fullName>
    </recommendedName>
</protein>
<dbReference type="GO" id="GO:0005886">
    <property type="term" value="C:plasma membrane"/>
    <property type="evidence" value="ECO:0007669"/>
    <property type="project" value="UniProtKB-SubCell"/>
</dbReference>
<sequence length="368" mass="40106">MSRLGLPARPRWVGRGRLRDPVFWAEVIQVVKTVAAGVIAWLLATRVFDLQQSFLAPWAALLVVHATVYRTFSLGARQVGATVAGVLVAWLVGHALGLDPVAVGAVLLAGLAIGALPWFEDQGTTVAATALVVLTTGFSTNDHALVSRLLDTGIGIGVGLVVNLVVWPPLRQRTAIAALDALDDKIGRLLVDMGEGLLGDLSGDTVHDWLERLRQLDSDLDHTWALVRQARESALLNVRRQAHAFRDPQLWVRLLQGLEQAIAETMSISRTLTLATQDGPAWHDEFRSEYARILRASGEAIEAADRARLRRCRDDLDRMVEVGARGTADLWPVYGALVVNLRNILDALDEVAAVNPLAQPPKPFRRTA</sequence>
<dbReference type="Pfam" id="PF06081">
    <property type="entry name" value="ArAE_1"/>
    <property type="match status" value="1"/>
</dbReference>
<dbReference type="AlphaFoldDB" id="A0A7W3PBS0"/>
<evidence type="ECO:0000256" key="6">
    <source>
        <dbReference type="SAM" id="Phobius"/>
    </source>
</evidence>
<comment type="caution">
    <text evidence="7">The sequence shown here is derived from an EMBL/GenBank/DDBJ whole genome shotgun (WGS) entry which is preliminary data.</text>
</comment>
<organism evidence="7 8">
    <name type="scientific">Nocardioides ginsengisegetis</name>
    <dbReference type="NCBI Taxonomy" id="661491"/>
    <lineage>
        <taxon>Bacteria</taxon>
        <taxon>Bacillati</taxon>
        <taxon>Actinomycetota</taxon>
        <taxon>Actinomycetes</taxon>
        <taxon>Propionibacteriales</taxon>
        <taxon>Nocardioidaceae</taxon>
        <taxon>Nocardioides</taxon>
    </lineage>
</organism>
<evidence type="ECO:0000256" key="2">
    <source>
        <dbReference type="ARBA" id="ARBA00022475"/>
    </source>
</evidence>
<feature type="transmembrane region" description="Helical" evidence="6">
    <location>
        <begin position="79"/>
        <end position="96"/>
    </location>
</feature>
<keyword evidence="5 6" id="KW-0472">Membrane</keyword>
<evidence type="ECO:0000256" key="5">
    <source>
        <dbReference type="ARBA" id="ARBA00023136"/>
    </source>
</evidence>
<dbReference type="InterPro" id="IPR010343">
    <property type="entry name" value="ArAE_1"/>
</dbReference>
<evidence type="ECO:0008006" key="9">
    <source>
        <dbReference type="Google" id="ProtNLM"/>
    </source>
</evidence>
<feature type="transmembrane region" description="Helical" evidence="6">
    <location>
        <begin position="102"/>
        <end position="119"/>
    </location>
</feature>
<keyword evidence="3 6" id="KW-0812">Transmembrane</keyword>
<evidence type="ECO:0000313" key="8">
    <source>
        <dbReference type="Proteomes" id="UP000580910"/>
    </source>
</evidence>
<evidence type="ECO:0000256" key="1">
    <source>
        <dbReference type="ARBA" id="ARBA00004651"/>
    </source>
</evidence>
<feature type="transmembrane region" description="Helical" evidence="6">
    <location>
        <begin position="152"/>
        <end position="170"/>
    </location>
</feature>
<feature type="transmembrane region" description="Helical" evidence="6">
    <location>
        <begin position="21"/>
        <end position="43"/>
    </location>
</feature>
<feature type="transmembrane region" description="Helical" evidence="6">
    <location>
        <begin position="55"/>
        <end position="72"/>
    </location>
</feature>
<dbReference type="EMBL" id="JACGXA010000003">
    <property type="protein sequence ID" value="MBA8805739.1"/>
    <property type="molecule type" value="Genomic_DNA"/>
</dbReference>
<reference evidence="7 8" key="1">
    <citation type="submission" date="2020-07" db="EMBL/GenBank/DDBJ databases">
        <title>Sequencing the genomes of 1000 actinobacteria strains.</title>
        <authorList>
            <person name="Klenk H.-P."/>
        </authorList>
    </citation>
    <scope>NUCLEOTIDE SEQUENCE [LARGE SCALE GENOMIC DNA]</scope>
    <source>
        <strain evidence="7 8">DSM 21349</strain>
    </source>
</reference>
<keyword evidence="8" id="KW-1185">Reference proteome</keyword>
<keyword evidence="2" id="KW-1003">Cell membrane</keyword>
<keyword evidence="4 6" id="KW-1133">Transmembrane helix</keyword>
<name>A0A7W3PBS0_9ACTN</name>
<evidence type="ECO:0000313" key="7">
    <source>
        <dbReference type="EMBL" id="MBA8805739.1"/>
    </source>
</evidence>
<evidence type="ECO:0000256" key="3">
    <source>
        <dbReference type="ARBA" id="ARBA00022692"/>
    </source>
</evidence>
<evidence type="ECO:0000256" key="4">
    <source>
        <dbReference type="ARBA" id="ARBA00022989"/>
    </source>
</evidence>
<dbReference type="RefSeq" id="WP_182541764.1">
    <property type="nucleotide sequence ID" value="NZ_JACGXA010000003.1"/>
</dbReference>
<proteinExistence type="predicted"/>
<accession>A0A7W3PBS0</accession>
<dbReference type="Proteomes" id="UP000580910">
    <property type="component" value="Unassembled WGS sequence"/>
</dbReference>
<gene>
    <name evidence="7" type="ORF">FB382_004084</name>
</gene>
<comment type="subcellular location">
    <subcellularLocation>
        <location evidence="1">Cell membrane</location>
        <topology evidence="1">Multi-pass membrane protein</topology>
    </subcellularLocation>
</comment>